<keyword evidence="4" id="KW-0732">Signal</keyword>
<comment type="caution">
    <text evidence="7">The sequence shown here is derived from an EMBL/GenBank/DDBJ whole genome shotgun (WGS) entry which is preliminary data.</text>
</comment>
<evidence type="ECO:0000313" key="8">
    <source>
        <dbReference type="Proteomes" id="UP000240800"/>
    </source>
</evidence>
<dbReference type="PROSITE" id="PS00757">
    <property type="entry name" value="PROK_SULFATE_BIND_2"/>
    <property type="match status" value="1"/>
</dbReference>
<feature type="compositionally biased region" description="Basic and acidic residues" evidence="6">
    <location>
        <begin position="47"/>
        <end position="64"/>
    </location>
</feature>
<comment type="similarity">
    <text evidence="2">Belongs to the prokaryotic sulfate-binding protein family.</text>
</comment>
<dbReference type="NCBIfam" id="TIGR00971">
    <property type="entry name" value="3a0106s03"/>
    <property type="match status" value="1"/>
</dbReference>
<dbReference type="PANTHER" id="PTHR30368">
    <property type="entry name" value="SULFATE-BINDING PROTEIN"/>
    <property type="match status" value="1"/>
</dbReference>
<keyword evidence="5" id="KW-0574">Periplasm</keyword>
<dbReference type="InterPro" id="IPR005669">
    <property type="entry name" value="Thiosulph/SO4-bd"/>
</dbReference>
<name>A0ABX5J1Z7_9RHOB</name>
<dbReference type="EMBL" id="PZZW01000012">
    <property type="protein sequence ID" value="PTM75217.1"/>
    <property type="molecule type" value="Genomic_DNA"/>
</dbReference>
<dbReference type="NCBIfam" id="NF008022">
    <property type="entry name" value="PRK10752.1"/>
    <property type="match status" value="1"/>
</dbReference>
<sequence>MDATARPFVPPTGGPETPAGRPPAPAPKGPESRTRQARRGGVSGGRGQDEPERAFPKARAPRQERQMTQFFPRLPRLATAGLALALGLGGPASAETLLNVSYDPTRELYRDVNEAFAKAWEAEGHEAPEIETSHGGSGAQARAVIDGLDAQVVTLALASDIDAVAAKSGKIPADWQSRLPHNSSPYTSTIVFLVRAGNPRGIADWGDLVKEDVQVITPNPKTSGGARWNYLAAWAWAEKNGQDPKAFLHDLYAHVPVLDTGARGATTTFVQRGLGDVLLAWENEAWLALEELGPDRFEIVVPSLSIRAEPPVALVEGNLASDGQRELARAYLDFLYTPEGQALAYKHYYRGWDASAADPADVKRFPDLELVDIGHFGGWGKAQPEHFGDGGTFDQIYEAK</sequence>
<gene>
    <name evidence="7" type="ORF">C8J29_1127</name>
</gene>
<evidence type="ECO:0000256" key="3">
    <source>
        <dbReference type="ARBA" id="ARBA00022448"/>
    </source>
</evidence>
<keyword evidence="3" id="KW-0813">Transport</keyword>
<evidence type="ECO:0000256" key="4">
    <source>
        <dbReference type="ARBA" id="ARBA00022729"/>
    </source>
</evidence>
<organism evidence="7 8">
    <name type="scientific">Cereibacter johrii</name>
    <dbReference type="NCBI Taxonomy" id="445629"/>
    <lineage>
        <taxon>Bacteria</taxon>
        <taxon>Pseudomonadati</taxon>
        <taxon>Pseudomonadota</taxon>
        <taxon>Alphaproteobacteria</taxon>
        <taxon>Rhodobacterales</taxon>
        <taxon>Paracoccaceae</taxon>
        <taxon>Cereibacter</taxon>
    </lineage>
</organism>
<evidence type="ECO:0000313" key="7">
    <source>
        <dbReference type="EMBL" id="PTM75217.1"/>
    </source>
</evidence>
<evidence type="ECO:0000256" key="6">
    <source>
        <dbReference type="SAM" id="MobiDB-lite"/>
    </source>
</evidence>
<feature type="region of interest" description="Disordered" evidence="6">
    <location>
        <begin position="1"/>
        <end position="64"/>
    </location>
</feature>
<reference evidence="7 8" key="1">
    <citation type="submission" date="2018-04" db="EMBL/GenBank/DDBJ databases">
        <title>Genomic Encyclopedia of Type Strains, Phase III (KMG-III): the genomes of soil and plant-associated and newly described type strains.</title>
        <authorList>
            <person name="Whitman W."/>
        </authorList>
    </citation>
    <scope>NUCLEOTIDE SEQUENCE [LARGE SCALE GENOMIC DNA]</scope>
    <source>
        <strain evidence="7 8">JA192</strain>
    </source>
</reference>
<evidence type="ECO:0000256" key="2">
    <source>
        <dbReference type="ARBA" id="ARBA00006099"/>
    </source>
</evidence>
<evidence type="ECO:0000256" key="1">
    <source>
        <dbReference type="ARBA" id="ARBA00004418"/>
    </source>
</evidence>
<evidence type="ECO:0000256" key="5">
    <source>
        <dbReference type="ARBA" id="ARBA00022764"/>
    </source>
</evidence>
<accession>A0ABX5J1Z7</accession>
<dbReference type="SUPFAM" id="SSF53850">
    <property type="entry name" value="Periplasmic binding protein-like II"/>
    <property type="match status" value="1"/>
</dbReference>
<protein>
    <submittedName>
        <fullName evidence="7">Sulfate transport system substrate-binding protein</fullName>
    </submittedName>
</protein>
<dbReference type="Pfam" id="PF13531">
    <property type="entry name" value="SBP_bac_11"/>
    <property type="match status" value="1"/>
</dbReference>
<proteinExistence type="inferred from homology"/>
<dbReference type="PANTHER" id="PTHR30368:SF2">
    <property type="entry name" value="SULFATE-BINDING PROTEIN"/>
    <property type="match status" value="1"/>
</dbReference>
<dbReference type="CDD" id="cd01005">
    <property type="entry name" value="PBP2_CysP"/>
    <property type="match status" value="1"/>
</dbReference>
<dbReference type="Gene3D" id="3.40.190.10">
    <property type="entry name" value="Periplasmic binding protein-like II"/>
    <property type="match status" value="2"/>
</dbReference>
<keyword evidence="8" id="KW-1185">Reference proteome</keyword>
<dbReference type="InterPro" id="IPR034408">
    <property type="entry name" value="Sulphate/thiosulphate_BS"/>
</dbReference>
<dbReference type="Proteomes" id="UP000240800">
    <property type="component" value="Unassembled WGS sequence"/>
</dbReference>
<comment type="subcellular location">
    <subcellularLocation>
        <location evidence="1">Periplasm</location>
    </subcellularLocation>
</comment>